<accession>A0ABS4AB26</accession>
<gene>
    <name evidence="1" type="ORF">J8J14_05405</name>
</gene>
<dbReference type="RefSeq" id="WP_209378442.1">
    <property type="nucleotide sequence ID" value="NZ_JAGIZB010000004.1"/>
</dbReference>
<sequence>MAIPAIEAVFEDAELVVRAIPGDPTKPTLVTFGDYPARPFQPGFWAIGPASRLGWPALGFVAHRPNWYPAASMAAAAAALRGRIGPVALGYGYSMGGYAALKHGRLLGLTHALALSPQASIAPADLPGDTRYHAHFDPALHAGMRVGAGEPPVRAWMLFDPAHAADALNAGLLAPLGPRPVPVRGVYHGTIRLLAGQEPFEAALDALLRDDLPALRRMLRARRRETPFWRIGMGTALLSHGHVAAGDALFEQGRAMGAGLDAEVEVLGEALETWRLRGGGRRPAAALIQRLLACEGLTPAAHLDRSLKLAALGMLAESRRAAKAALAEGAALPALLTHLGHLHLLEGMPDLAHGLLEDSARQAPEAFWTWVGVSVARLRTGDPEGAEEAARRAIALQPGNHHTHLAHGDALLALRRPEEAAEVFRRAAGLGGGEGAAMGLARAERQLRAKQAPGDGAPVTKAEAMRATAARIAAGYPDPVPPRAPSLLARLFRRAF</sequence>
<reference evidence="1 2" key="1">
    <citation type="submission" date="2021-03" db="EMBL/GenBank/DDBJ databases">
        <authorList>
            <person name="So Y."/>
        </authorList>
    </citation>
    <scope>NUCLEOTIDE SEQUENCE [LARGE SCALE GENOMIC DNA]</scope>
    <source>
        <strain evidence="1 2">SSH11</strain>
    </source>
</reference>
<dbReference type="Proteomes" id="UP000681594">
    <property type="component" value="Unassembled WGS sequence"/>
</dbReference>
<name>A0ABS4AB26_9PROT</name>
<evidence type="ECO:0008006" key="3">
    <source>
        <dbReference type="Google" id="ProtNLM"/>
    </source>
</evidence>
<dbReference type="Gene3D" id="1.25.40.10">
    <property type="entry name" value="Tetratricopeptide repeat domain"/>
    <property type="match status" value="1"/>
</dbReference>
<evidence type="ECO:0000313" key="2">
    <source>
        <dbReference type="Proteomes" id="UP000681594"/>
    </source>
</evidence>
<protein>
    <recommendedName>
        <fullName evidence="3">Tetratricopeptide repeat protein</fullName>
    </recommendedName>
</protein>
<comment type="caution">
    <text evidence="1">The sequence shown here is derived from an EMBL/GenBank/DDBJ whole genome shotgun (WGS) entry which is preliminary data.</text>
</comment>
<evidence type="ECO:0000313" key="1">
    <source>
        <dbReference type="EMBL" id="MBP0444209.1"/>
    </source>
</evidence>
<organism evidence="1 2">
    <name type="scientific">Pararoseomonas baculiformis</name>
    <dbReference type="NCBI Taxonomy" id="2820812"/>
    <lineage>
        <taxon>Bacteria</taxon>
        <taxon>Pseudomonadati</taxon>
        <taxon>Pseudomonadota</taxon>
        <taxon>Alphaproteobacteria</taxon>
        <taxon>Acetobacterales</taxon>
        <taxon>Acetobacteraceae</taxon>
        <taxon>Pararoseomonas</taxon>
    </lineage>
</organism>
<dbReference type="InterPro" id="IPR011990">
    <property type="entry name" value="TPR-like_helical_dom_sf"/>
</dbReference>
<proteinExistence type="predicted"/>
<dbReference type="SUPFAM" id="SSF48452">
    <property type="entry name" value="TPR-like"/>
    <property type="match status" value="1"/>
</dbReference>
<keyword evidence="2" id="KW-1185">Reference proteome</keyword>
<dbReference type="EMBL" id="JAGIZB010000004">
    <property type="protein sequence ID" value="MBP0444209.1"/>
    <property type="molecule type" value="Genomic_DNA"/>
</dbReference>